<organism evidence="2 3">
    <name type="scientific">Caldisphaera lagunensis (strain DSM 15908 / JCM 11604 / ANMR 0165 / IC-154)</name>
    <dbReference type="NCBI Taxonomy" id="1056495"/>
    <lineage>
        <taxon>Archaea</taxon>
        <taxon>Thermoproteota</taxon>
        <taxon>Thermoprotei</taxon>
        <taxon>Acidilobales</taxon>
        <taxon>Caldisphaeraceae</taxon>
        <taxon>Caldisphaera</taxon>
    </lineage>
</organism>
<proteinExistence type="predicted"/>
<dbReference type="SUPFAM" id="SSF56281">
    <property type="entry name" value="Metallo-hydrolase/oxidoreductase"/>
    <property type="match status" value="1"/>
</dbReference>
<gene>
    <name evidence="2" type="ordered locus">Calag_1533</name>
</gene>
<protein>
    <submittedName>
        <fullName evidence="2">Metal-dependent hydrolase, beta-lactamase superfamily II</fullName>
    </submittedName>
</protein>
<accession>L0ADM3</accession>
<evidence type="ECO:0000313" key="2">
    <source>
        <dbReference type="EMBL" id="AFZ71232.1"/>
    </source>
</evidence>
<dbReference type="InterPro" id="IPR001279">
    <property type="entry name" value="Metallo-B-lactamas"/>
</dbReference>
<dbReference type="InterPro" id="IPR041712">
    <property type="entry name" value="DHPS-like_MBL-fold"/>
</dbReference>
<dbReference type="AlphaFoldDB" id="L0ADM3"/>
<dbReference type="GO" id="GO:0016740">
    <property type="term" value="F:transferase activity"/>
    <property type="evidence" value="ECO:0007669"/>
    <property type="project" value="TreeGrafter"/>
</dbReference>
<dbReference type="CDD" id="cd07713">
    <property type="entry name" value="DHPS-like_MBL-fold"/>
    <property type="match status" value="1"/>
</dbReference>
<dbReference type="KEGG" id="clg:Calag_1533"/>
<keyword evidence="3" id="KW-1185">Reference proteome</keyword>
<sequence length="268" mass="29740">MKLTILVDNYVTSLTSLRDRLMSEWGFAAYLHDYKVLYDTGLSGDVLLNNMKALNLDLNEPEYIVLSHRHLDHTGGLMKFLNQRNKPIKVIAHKNLFAPARAKDEKGEVSVGVNFTKEELEKKNAELILIDSPYKLKENLIVSGYIPRNWGPSHAGGLIDEIPDDMALYIIDNDELLILTGCGHAGIENIVEYGLKITGLNKLKGIIGGLHFMGLDDKRLNTIVSYLNKKAPKIVAGTHCTGIDGISLLKRSFPNSFKDAGVGKELII</sequence>
<dbReference type="Pfam" id="PF00753">
    <property type="entry name" value="Lactamase_B"/>
    <property type="match status" value="1"/>
</dbReference>
<dbReference type="PANTHER" id="PTHR13754">
    <property type="entry name" value="METALLO-BETA-LACTAMASE SUPERFAMILY PROTEIN"/>
    <property type="match status" value="1"/>
</dbReference>
<dbReference type="HOGENOM" id="CLU_036012_0_0_2"/>
<dbReference type="PANTHER" id="PTHR13754:SF18">
    <property type="entry name" value="7,8-DIHYDROPTERIN-6-METHYL-4-(BETA-D-RIBOFURANOSYL)-AMINOBENZENE-5'-PHOSPHATE SYNTHASE"/>
    <property type="match status" value="1"/>
</dbReference>
<dbReference type="GeneID" id="14212794"/>
<dbReference type="InterPro" id="IPR036866">
    <property type="entry name" value="RibonucZ/Hydroxyglut_hydro"/>
</dbReference>
<dbReference type="InParanoid" id="L0ADM3"/>
<dbReference type="RefSeq" id="WP_015233129.1">
    <property type="nucleotide sequence ID" value="NC_019791.1"/>
</dbReference>
<evidence type="ECO:0000313" key="3">
    <source>
        <dbReference type="Proteomes" id="UP000010469"/>
    </source>
</evidence>
<dbReference type="Gene3D" id="3.60.15.10">
    <property type="entry name" value="Ribonuclease Z/Hydroxyacylglutathione hydrolase-like"/>
    <property type="match status" value="1"/>
</dbReference>
<feature type="domain" description="Metallo-beta-lactamase" evidence="1">
    <location>
        <begin position="33"/>
        <end position="107"/>
    </location>
</feature>
<dbReference type="EMBL" id="CP003378">
    <property type="protein sequence ID" value="AFZ71232.1"/>
    <property type="molecule type" value="Genomic_DNA"/>
</dbReference>
<dbReference type="Proteomes" id="UP000010469">
    <property type="component" value="Chromosome"/>
</dbReference>
<reference evidence="3" key="1">
    <citation type="submission" date="2012-03" db="EMBL/GenBank/DDBJ databases">
        <title>Complete genome of Caldisphaera lagunensis DSM 15908.</title>
        <authorList>
            <person name="Lucas S."/>
            <person name="Copeland A."/>
            <person name="Lapidus A."/>
            <person name="Glavina del Rio T."/>
            <person name="Dalin E."/>
            <person name="Tice H."/>
            <person name="Bruce D."/>
            <person name="Goodwin L."/>
            <person name="Pitluck S."/>
            <person name="Peters L."/>
            <person name="Mikhailova N."/>
            <person name="Teshima H."/>
            <person name="Kyrpides N."/>
            <person name="Mavromatis K."/>
            <person name="Ivanova N."/>
            <person name="Brettin T."/>
            <person name="Detter J.C."/>
            <person name="Han C."/>
            <person name="Larimer F."/>
            <person name="Land M."/>
            <person name="Hauser L."/>
            <person name="Markowitz V."/>
            <person name="Cheng J.-F."/>
            <person name="Hugenholtz P."/>
            <person name="Woyke T."/>
            <person name="Wu D."/>
            <person name="Spring S."/>
            <person name="Schroeder M."/>
            <person name="Brambilla E."/>
            <person name="Klenk H.-P."/>
            <person name="Eisen J.A."/>
        </authorList>
    </citation>
    <scope>NUCLEOTIDE SEQUENCE [LARGE SCALE GENOMIC DNA]</scope>
    <source>
        <strain evidence="3">DSM 15908 / JCM 11604 / IC-154</strain>
    </source>
</reference>
<evidence type="ECO:0000259" key="1">
    <source>
        <dbReference type="Pfam" id="PF00753"/>
    </source>
</evidence>
<dbReference type="STRING" id="1056495.Calag_1533"/>
<dbReference type="eggNOG" id="arCOG00503">
    <property type="taxonomic scope" value="Archaea"/>
</dbReference>
<dbReference type="InterPro" id="IPR052926">
    <property type="entry name" value="Metallo-beta-lactamase_dom"/>
</dbReference>
<dbReference type="GO" id="GO:0016787">
    <property type="term" value="F:hydrolase activity"/>
    <property type="evidence" value="ECO:0007669"/>
    <property type="project" value="UniProtKB-KW"/>
</dbReference>
<name>L0ADM3_CALLD</name>
<keyword evidence="2" id="KW-0378">Hydrolase</keyword>
<dbReference type="OrthoDB" id="7773at2157"/>